<dbReference type="InterPro" id="IPR007867">
    <property type="entry name" value="GMC_OxRtase_C"/>
</dbReference>
<dbReference type="PROSITE" id="PS00623">
    <property type="entry name" value="GMC_OXRED_1"/>
    <property type="match status" value="1"/>
</dbReference>
<dbReference type="InterPro" id="IPR036188">
    <property type="entry name" value="FAD/NAD-bd_sf"/>
</dbReference>
<dbReference type="PIRSF" id="PIRSF000137">
    <property type="entry name" value="Alcohol_oxidase"/>
    <property type="match status" value="1"/>
</dbReference>
<comment type="caution">
    <text evidence="7">The sequence shown here is derived from an EMBL/GenBank/DDBJ whole genome shotgun (WGS) entry which is preliminary data.</text>
</comment>
<feature type="active site" description="Proton donor" evidence="2">
    <location>
        <position position="488"/>
    </location>
</feature>
<dbReference type="GO" id="GO:0050660">
    <property type="term" value="F:flavin adenine dinucleotide binding"/>
    <property type="evidence" value="ECO:0007669"/>
    <property type="project" value="InterPro"/>
</dbReference>
<dbReference type="InterPro" id="IPR012132">
    <property type="entry name" value="GMC_OxRdtase"/>
</dbReference>
<feature type="active site" description="Proton acceptor" evidence="2">
    <location>
        <position position="532"/>
    </location>
</feature>
<evidence type="ECO:0000313" key="8">
    <source>
        <dbReference type="Proteomes" id="UP000801864"/>
    </source>
</evidence>
<feature type="binding site" evidence="3">
    <location>
        <begin position="15"/>
        <end position="16"/>
    </location>
    <ligand>
        <name>FAD</name>
        <dbReference type="ChEBI" id="CHEBI:57692"/>
    </ligand>
</feature>
<dbReference type="Gene3D" id="3.50.50.60">
    <property type="entry name" value="FAD/NAD(P)-binding domain"/>
    <property type="match status" value="1"/>
</dbReference>
<dbReference type="Proteomes" id="UP000801864">
    <property type="component" value="Unassembled WGS sequence"/>
</dbReference>
<evidence type="ECO:0000259" key="5">
    <source>
        <dbReference type="PROSITE" id="PS00623"/>
    </source>
</evidence>
<comment type="similarity">
    <text evidence="1 4">Belongs to the GMC oxidoreductase family.</text>
</comment>
<dbReference type="PANTHER" id="PTHR11552:SF134">
    <property type="entry name" value="GLUCOSE-METHANOL-CHOLINE OXIDOREDUCTASE N-TERMINAL DOMAIN-CONTAINING PROTEIN"/>
    <property type="match status" value="1"/>
</dbReference>
<evidence type="ECO:0000256" key="2">
    <source>
        <dbReference type="PIRSR" id="PIRSR000137-1"/>
    </source>
</evidence>
<proteinExistence type="inferred from homology"/>
<dbReference type="AlphaFoldDB" id="A0A9P4XEZ3"/>
<protein>
    <submittedName>
        <fullName evidence="7">Oxygen-dependent choline dehydrogenase</fullName>
    </submittedName>
</protein>
<dbReference type="GO" id="GO:0016614">
    <property type="term" value="F:oxidoreductase activity, acting on CH-OH group of donors"/>
    <property type="evidence" value="ECO:0007669"/>
    <property type="project" value="InterPro"/>
</dbReference>
<feature type="domain" description="Glucose-methanol-choline oxidoreductase N-terminal" evidence="5">
    <location>
        <begin position="87"/>
        <end position="110"/>
    </location>
</feature>
<dbReference type="EMBL" id="QLNT01000011">
    <property type="protein sequence ID" value="KAF3070182.1"/>
    <property type="molecule type" value="Genomic_DNA"/>
</dbReference>
<feature type="binding site" evidence="3">
    <location>
        <position position="93"/>
    </location>
    <ligand>
        <name>FAD</name>
        <dbReference type="ChEBI" id="CHEBI:57692"/>
    </ligand>
</feature>
<keyword evidence="3 4" id="KW-0274">FAD</keyword>
<feature type="binding site" evidence="3">
    <location>
        <begin position="487"/>
        <end position="488"/>
    </location>
    <ligand>
        <name>FAD</name>
        <dbReference type="ChEBI" id="CHEBI:57692"/>
    </ligand>
</feature>
<reference evidence="7 8" key="1">
    <citation type="submission" date="2018-06" db="EMBL/GenBank/DDBJ databases">
        <title>Genome analysis of cellulolytic fungus Trichoderma lentiforme CFAM-422.</title>
        <authorList>
            <person name="Steindorff A.S."/>
            <person name="Formighieri E.F."/>
            <person name="Midorikawa G.E.O."/>
            <person name="Tamietti M.S."/>
            <person name="Ramos E.Z."/>
            <person name="Silva A.S."/>
            <person name="Bon E.P.S."/>
            <person name="Mendes T.D."/>
            <person name="Damaso M.C.T."/>
            <person name="Favaro L.C.L."/>
        </authorList>
    </citation>
    <scope>NUCLEOTIDE SEQUENCE [LARGE SCALE GENOMIC DNA]</scope>
    <source>
        <strain evidence="7 8">CFAM-422</strain>
    </source>
</reference>
<dbReference type="PROSITE" id="PS00624">
    <property type="entry name" value="GMC_OXRED_2"/>
    <property type="match status" value="1"/>
</dbReference>
<dbReference type="SUPFAM" id="SSF51905">
    <property type="entry name" value="FAD/NAD(P)-binding domain"/>
    <property type="match status" value="1"/>
</dbReference>
<dbReference type="PANTHER" id="PTHR11552">
    <property type="entry name" value="GLUCOSE-METHANOL-CHOLINE GMC OXIDOREDUCTASE"/>
    <property type="match status" value="1"/>
</dbReference>
<dbReference type="Pfam" id="PF05199">
    <property type="entry name" value="GMC_oxred_C"/>
    <property type="match status" value="1"/>
</dbReference>
<dbReference type="Gene3D" id="3.30.560.10">
    <property type="entry name" value="Glucose Oxidase, domain 3"/>
    <property type="match status" value="1"/>
</dbReference>
<name>A0A9P4XEZ3_9HYPO</name>
<evidence type="ECO:0000256" key="4">
    <source>
        <dbReference type="RuleBase" id="RU003968"/>
    </source>
</evidence>
<comment type="cofactor">
    <cofactor evidence="3">
        <name>FAD</name>
        <dbReference type="ChEBI" id="CHEBI:57692"/>
    </cofactor>
</comment>
<feature type="binding site" evidence="3">
    <location>
        <position position="231"/>
    </location>
    <ligand>
        <name>FAD</name>
        <dbReference type="ChEBI" id="CHEBI:57692"/>
    </ligand>
</feature>
<accession>A0A9P4XEZ3</accession>
<evidence type="ECO:0000256" key="1">
    <source>
        <dbReference type="ARBA" id="ARBA00010790"/>
    </source>
</evidence>
<gene>
    <name evidence="7" type="ORF">CFAM422_006862</name>
</gene>
<feature type="domain" description="Glucose-methanol-choline oxidoreductase N-terminal" evidence="6">
    <location>
        <begin position="263"/>
        <end position="277"/>
    </location>
</feature>
<keyword evidence="8" id="KW-1185">Reference proteome</keyword>
<keyword evidence="4" id="KW-0285">Flavoprotein</keyword>
<evidence type="ECO:0000313" key="7">
    <source>
        <dbReference type="EMBL" id="KAF3070182.1"/>
    </source>
</evidence>
<dbReference type="InterPro" id="IPR000172">
    <property type="entry name" value="GMC_OxRdtase_N"/>
</dbReference>
<evidence type="ECO:0000256" key="3">
    <source>
        <dbReference type="PIRSR" id="PIRSR000137-2"/>
    </source>
</evidence>
<dbReference type="Pfam" id="PF00732">
    <property type="entry name" value="GMC_oxred_N"/>
    <property type="match status" value="1"/>
</dbReference>
<sequence length="560" mass="60907">MAQSQFDFIVVGGGTSGSVVASRLARTRAQPSVLLLEAGGANSGLTHRCPGESSSFYTSDEAATLNYRYRADLGDRLKGRELQYDRGRGLGGTSCINIGLWDYGSPAEMDEWAALVGDQDWSWAATQERMQKIENVHYVDENGDERGLKEQTSKRFGPVDVSQPVSYTPTLRMILEAAKEVNWPVVPDISHGALGLSVPPFAVYKGLRITAASAYLSDLPCNLVVKVESMVARIILDEGIAKGVELGSGQKYFASKDVIICAGTFDTPKILMLSGIGPPEELAEHGIPVQVPLSGVGQNLADHPSLRLYTRVNVDAIPSDGKPGGDVSTWRDQWLKDQKGPLAMVPNKFTNGYFKIDNLEHLSGWKQIDDHTKDYLMRPLTSNIEYLATIIPHPSLLHSVLRISVLLTNAQSRGKVHLKSSDQAAPPRILLNYLQHPFDLQVMIQGVRKAMGFAQSAGFAHGSFDGLKSGSDDDIMDYTQKNLQTSWHAMGTTKMGKPADETAVVGPDLRVFGVQKLRVADLSVCPVIPSNHTQSTAYLIGEVAAEKLIAEYSLDLLTTG</sequence>
<evidence type="ECO:0000259" key="6">
    <source>
        <dbReference type="PROSITE" id="PS00624"/>
    </source>
</evidence>
<organism evidence="7 8">
    <name type="scientific">Trichoderma lentiforme</name>
    <dbReference type="NCBI Taxonomy" id="1567552"/>
    <lineage>
        <taxon>Eukaryota</taxon>
        <taxon>Fungi</taxon>
        <taxon>Dikarya</taxon>
        <taxon>Ascomycota</taxon>
        <taxon>Pezizomycotina</taxon>
        <taxon>Sordariomycetes</taxon>
        <taxon>Hypocreomycetidae</taxon>
        <taxon>Hypocreales</taxon>
        <taxon>Hypocreaceae</taxon>
        <taxon>Trichoderma</taxon>
    </lineage>
</organism>
<dbReference type="SUPFAM" id="SSF54373">
    <property type="entry name" value="FAD-linked reductases, C-terminal domain"/>
    <property type="match status" value="1"/>
</dbReference>